<dbReference type="GeneID" id="99791241"/>
<evidence type="ECO:0000259" key="1">
    <source>
        <dbReference type="Pfam" id="PF12102"/>
    </source>
</evidence>
<feature type="domain" description="Type IV methyl-directed restriction enzyme EcoKMcrB subunit DNA-binding" evidence="1">
    <location>
        <begin position="387"/>
        <end position="507"/>
    </location>
</feature>
<organism evidence="3 5">
    <name type="scientific">Burkholderia latens</name>
    <dbReference type="NCBI Taxonomy" id="488446"/>
    <lineage>
        <taxon>Bacteria</taxon>
        <taxon>Pseudomonadati</taxon>
        <taxon>Pseudomonadota</taxon>
        <taxon>Betaproteobacteria</taxon>
        <taxon>Burkholderiales</taxon>
        <taxon>Burkholderiaceae</taxon>
        <taxon>Burkholderia</taxon>
        <taxon>Burkholderia cepacia complex</taxon>
    </lineage>
</organism>
<accession>A0A6H9TDS6</accession>
<dbReference type="InterPro" id="IPR027417">
    <property type="entry name" value="P-loop_NTPase"/>
</dbReference>
<gene>
    <name evidence="4" type="ORF">BLA24064_03961</name>
    <name evidence="3" type="ORF">F7R21_09995</name>
</gene>
<dbReference type="Pfam" id="PF12102">
    <property type="entry name" value="MrcB_N"/>
    <property type="match status" value="1"/>
</dbReference>
<evidence type="ECO:0000313" key="4">
    <source>
        <dbReference type="EMBL" id="VWB83900.1"/>
    </source>
</evidence>
<dbReference type="OrthoDB" id="9781481at2"/>
<dbReference type="Proteomes" id="UP000494222">
    <property type="component" value="Unassembled WGS sequence"/>
</dbReference>
<dbReference type="InterPro" id="IPR058807">
    <property type="entry name" value="ScoMcrA_N"/>
</dbReference>
<feature type="domain" description="ScoMcrA-like N-terminal head" evidence="2">
    <location>
        <begin position="274"/>
        <end position="353"/>
    </location>
</feature>
<evidence type="ECO:0000313" key="6">
    <source>
        <dbReference type="Proteomes" id="UP000494222"/>
    </source>
</evidence>
<dbReference type="AlphaFoldDB" id="A0A6H9TDS6"/>
<proteinExistence type="predicted"/>
<dbReference type="InterPro" id="IPR021961">
    <property type="entry name" value="McrB_DNA-bd"/>
</dbReference>
<reference evidence="4 6" key="2">
    <citation type="submission" date="2019-09" db="EMBL/GenBank/DDBJ databases">
        <authorList>
            <person name="Depoorter E."/>
        </authorList>
    </citation>
    <scope>NUCLEOTIDE SEQUENCE [LARGE SCALE GENOMIC DNA]</scope>
    <source>
        <strain evidence="4">LMG 24064</strain>
    </source>
</reference>
<dbReference type="Proteomes" id="UP000430232">
    <property type="component" value="Unassembled WGS sequence"/>
</dbReference>
<keyword evidence="5" id="KW-1185">Reference proteome</keyword>
<sequence>MSRYCGDDDPKSILEAAAHWRDSALLGHGSVLTIQPIWTFSALNSLHEQFTRSSDSGNGTFLEKLENQLVSVDSSAKQLVAEMMWLLYLCPSSLTAAHKRRTIQTIWAWSDAPAPTDSRWLDDDVLAGVGSAGPGFNQNQRRELVFLINFVRRFRETSDDVQKTLLEDGWALDEWLREVPDWEARQFRHMLLFLLFPDDFERIFGQNDRKAVARHYSQRERRAVNRMDPIQLDRELQAIRKRLETERGTTQLDYYVPPLKGEWRSETFAAATESVTAEHIRLALREIDQNGVPEDAESTGYDLLYEGKRYPPKLVLSLAVKHATGEPLDRAVFSGGESSSAFRLLRRLDFEVEPKEESPDGIPELLERFLIQANNGRELGTKGYLSKYRDLKVRVSFGKGNFARIPWIAFLGDGQSVNQGIYPVLLLYAEQQQLLLCYGVSEEETSQLNWGELAGAQTVREWFKGRYARVPDRYGTSIVRATYDLKQPLPMAELQQDLDDVIDIYSQVLALNDAEELPEVVEPEQSDDPLPVRADLREAINTFGNALRASGVVFGSHHDGLIASFISSLITKPLVILTGLSGSGKTQIAIRFGEWLGKDRLHVAAVRPDWTGAEALFGYEDALKREVDGRRAWSVPAPLEFILRAAADPQHPYLLLLDEMNLAHVERYFADVLSGMESGQPCIPNLQKGTDECWRLKINAEKHLPLPRNLWIVGTVNIDETTYMFSPKVLDRANTFEFRVHSSDLSIEAIKPQPCVIGDQELVRGLLSIAQDDSWHQNRHSNVTNELNHRLRQLHEVLSRYNLEFGHRVFYEAMRFAALAQEAGINGLAPIVDRIVMQKILPRLHGSRRRLELPLLALAQFCRDLPDSVVADDKLQALLIEEVPVQGAALPIAYAKAIRMLRSLRANQFASFTE</sequence>
<dbReference type="EMBL" id="CABVPL010000031">
    <property type="protein sequence ID" value="VWB83900.1"/>
    <property type="molecule type" value="Genomic_DNA"/>
</dbReference>
<name>A0A6H9TDS6_9BURK</name>
<dbReference type="RefSeq" id="WP_151064162.1">
    <property type="nucleotide sequence ID" value="NZ_CABVPL010000031.1"/>
</dbReference>
<dbReference type="EMBL" id="VZOJ01000019">
    <property type="protein sequence ID" value="KAB0642901.1"/>
    <property type="molecule type" value="Genomic_DNA"/>
</dbReference>
<dbReference type="SUPFAM" id="SSF52540">
    <property type="entry name" value="P-loop containing nucleoside triphosphate hydrolases"/>
    <property type="match status" value="1"/>
</dbReference>
<reference evidence="3 5" key="1">
    <citation type="submission" date="2019-09" db="EMBL/GenBank/DDBJ databases">
        <title>Draft genome sequences of 48 bacterial type strains from the CCUG.</title>
        <authorList>
            <person name="Tunovic T."/>
            <person name="Pineiro-Iglesias B."/>
            <person name="Unosson C."/>
            <person name="Inganas E."/>
            <person name="Ohlen M."/>
            <person name="Cardew S."/>
            <person name="Jensie-Markopoulos S."/>
            <person name="Salva-Serra F."/>
            <person name="Jaen-Luchoro D."/>
            <person name="Karlsson R."/>
            <person name="Svensson-Stadler L."/>
            <person name="Chun J."/>
            <person name="Moore E."/>
        </authorList>
    </citation>
    <scope>NUCLEOTIDE SEQUENCE [LARGE SCALE GENOMIC DNA]</scope>
    <source>
        <strain evidence="3 5">CCUG 54555</strain>
    </source>
</reference>
<dbReference type="Pfam" id="PF26345">
    <property type="entry name" value="ScoMcrA_N"/>
    <property type="match status" value="1"/>
</dbReference>
<evidence type="ECO:0000313" key="5">
    <source>
        <dbReference type="Proteomes" id="UP000430232"/>
    </source>
</evidence>
<protein>
    <submittedName>
        <fullName evidence="3">DUF3578 domain-containing protein</fullName>
    </submittedName>
    <submittedName>
        <fullName evidence="4">GTPase</fullName>
    </submittedName>
</protein>
<evidence type="ECO:0000259" key="2">
    <source>
        <dbReference type="Pfam" id="PF26345"/>
    </source>
</evidence>
<evidence type="ECO:0000313" key="3">
    <source>
        <dbReference type="EMBL" id="KAB0642901.1"/>
    </source>
</evidence>
<dbReference type="Gene3D" id="3.40.50.300">
    <property type="entry name" value="P-loop containing nucleotide triphosphate hydrolases"/>
    <property type="match status" value="1"/>
</dbReference>
<dbReference type="Gene3D" id="3.30.920.90">
    <property type="match status" value="1"/>
</dbReference>